<dbReference type="InterPro" id="IPR006026">
    <property type="entry name" value="Peptidase_Metallo"/>
</dbReference>
<accession>A0ABU0C1Q1</accession>
<proteinExistence type="inferred from homology"/>
<comment type="cofactor">
    <cofactor evidence="1">
        <name>Ca(2+)</name>
        <dbReference type="ChEBI" id="CHEBI:29108"/>
    </cofactor>
</comment>
<evidence type="ECO:0000313" key="7">
    <source>
        <dbReference type="EMBL" id="MDQ0324152.1"/>
    </source>
</evidence>
<dbReference type="SUPFAM" id="SSF55486">
    <property type="entry name" value="Metalloproteases ('zincins'), catalytic domain"/>
    <property type="match status" value="1"/>
</dbReference>
<keyword evidence="4" id="KW-0964">Secreted</keyword>
<keyword evidence="7" id="KW-0378">Hydrolase</keyword>
<dbReference type="EMBL" id="JAUSUK010000001">
    <property type="protein sequence ID" value="MDQ0324152.1"/>
    <property type="molecule type" value="Genomic_DNA"/>
</dbReference>
<dbReference type="Pfam" id="PF00353">
    <property type="entry name" value="HemolysinCabind"/>
    <property type="match status" value="4"/>
</dbReference>
<sequence length="594" mass="59976">MSFSSDETGFAAAAVESTGHGTGAGVAGATSSATVIDQLQTSWTHEASPSPISWAGHTITYSILSSASGSGEAAGFQPLSAYKAAMTDEAFALWDDLIAPDIVRTAAGGGISIGESSTTSGNGTYTSYSFRYDGLGSGHDSFISADVWLNSHWSSLNDDSDIAYGKYGFLTYLHEIGHSLGLSHPGTYDAARGAVTYADAAEFAEDTRRFTIMSYFDADEDGSGTNHVGADGLMHYAQTPMLYDILAIQDLYGADYATRAGDTTYGFGAAGLGSYDAVFDFTLNSEPIVTIWDGGGIDTLNVSGFADNAVIDLREGAWSSIGGMSNNLAVAYGAEIENAAGGAGDEVINGNGLDNVLLGGGGSDILSGFSGSDLLFGGRGAGNDTLLGGDGDDKLFSGGGDDRVDGGAGNDFIGSGIGSDIVNGNAGNDTIFGGAVPGSDHIDGGDGDDVIWGGGGNDSLYGQTGNDEIGAGGGNDVIDGGAGDDTLFGGAGNDTVTTGAGRDLVYGSGGDDVFIFGTDGDRDVYAAVSGNGHDVIDGFEVGTDVLDVSAYAGSFAELAFADTAAGLVITLAPDASVTLEDVTRAMLSEETFVF</sequence>
<evidence type="ECO:0000256" key="2">
    <source>
        <dbReference type="ARBA" id="ARBA00004613"/>
    </source>
</evidence>
<organism evidence="7 8">
    <name type="scientific">Rhodopseudomonas julia</name>
    <dbReference type="NCBI Taxonomy" id="200617"/>
    <lineage>
        <taxon>Bacteria</taxon>
        <taxon>Pseudomonadati</taxon>
        <taxon>Pseudomonadota</taxon>
        <taxon>Alphaproteobacteria</taxon>
        <taxon>Hyphomicrobiales</taxon>
        <taxon>Nitrobacteraceae</taxon>
        <taxon>Rhodopseudomonas</taxon>
    </lineage>
</organism>
<dbReference type="InterPro" id="IPR001343">
    <property type="entry name" value="Hemolysn_Ca-bd"/>
</dbReference>
<dbReference type="PANTHER" id="PTHR38340:SF1">
    <property type="entry name" value="S-LAYER PROTEIN"/>
    <property type="match status" value="1"/>
</dbReference>
<dbReference type="InterPro" id="IPR050557">
    <property type="entry name" value="RTX_toxin/Mannuronan_C5-epim"/>
</dbReference>
<comment type="caution">
    <text evidence="7">The sequence shown here is derived from an EMBL/GenBank/DDBJ whole genome shotgun (WGS) entry which is preliminary data.</text>
</comment>
<evidence type="ECO:0000256" key="4">
    <source>
        <dbReference type="ARBA" id="ARBA00022525"/>
    </source>
</evidence>
<dbReference type="CDD" id="cd04277">
    <property type="entry name" value="ZnMc_serralysin_like"/>
    <property type="match status" value="1"/>
</dbReference>
<keyword evidence="5" id="KW-0677">Repeat</keyword>
<dbReference type="PROSITE" id="PS00330">
    <property type="entry name" value="HEMOLYSIN_CALCIUM"/>
    <property type="match status" value="2"/>
</dbReference>
<dbReference type="InterPro" id="IPR013858">
    <property type="entry name" value="Peptidase_M10B_C"/>
</dbReference>
<dbReference type="Gene3D" id="3.40.390.10">
    <property type="entry name" value="Collagenase (Catalytic Domain)"/>
    <property type="match status" value="1"/>
</dbReference>
<reference evidence="7 8" key="1">
    <citation type="submission" date="2023-07" db="EMBL/GenBank/DDBJ databases">
        <title>Genomic Encyclopedia of Type Strains, Phase IV (KMG-IV): sequencing the most valuable type-strain genomes for metagenomic binning, comparative biology and taxonomic classification.</title>
        <authorList>
            <person name="Goeker M."/>
        </authorList>
    </citation>
    <scope>NUCLEOTIDE SEQUENCE [LARGE SCALE GENOMIC DNA]</scope>
    <source>
        <strain evidence="7 8">DSM 11549</strain>
    </source>
</reference>
<evidence type="ECO:0000259" key="6">
    <source>
        <dbReference type="SMART" id="SM00235"/>
    </source>
</evidence>
<evidence type="ECO:0000256" key="1">
    <source>
        <dbReference type="ARBA" id="ARBA00001913"/>
    </source>
</evidence>
<comment type="similarity">
    <text evidence="3">Belongs to the peptidase M10B family.</text>
</comment>
<dbReference type="PRINTS" id="PR00313">
    <property type="entry name" value="CABNDNGRPT"/>
</dbReference>
<evidence type="ECO:0000256" key="3">
    <source>
        <dbReference type="ARBA" id="ARBA00009490"/>
    </source>
</evidence>
<dbReference type="InterPro" id="IPR024079">
    <property type="entry name" value="MetalloPept_cat_dom_sf"/>
</dbReference>
<dbReference type="EC" id="3.4.24.40" evidence="7"/>
<dbReference type="RefSeq" id="WP_307152472.1">
    <property type="nucleotide sequence ID" value="NZ_JAUSUK010000001.1"/>
</dbReference>
<gene>
    <name evidence="7" type="ORF">J2R99_000001</name>
</gene>
<protein>
    <submittedName>
        <fullName evidence="7">Serralysin</fullName>
        <ecNumber evidence="7">3.4.24.40</ecNumber>
    </submittedName>
</protein>
<evidence type="ECO:0000256" key="5">
    <source>
        <dbReference type="ARBA" id="ARBA00022737"/>
    </source>
</evidence>
<name>A0ABU0C1Q1_9BRAD</name>
<comment type="subcellular location">
    <subcellularLocation>
        <location evidence="2">Secreted</location>
    </subcellularLocation>
</comment>
<dbReference type="Pfam" id="PF08548">
    <property type="entry name" value="Peptidase_M10_C"/>
    <property type="match status" value="1"/>
</dbReference>
<feature type="domain" description="Peptidase metallopeptidase" evidence="6">
    <location>
        <begin position="50"/>
        <end position="229"/>
    </location>
</feature>
<dbReference type="InterPro" id="IPR034033">
    <property type="entry name" value="Serralysin-like"/>
</dbReference>
<dbReference type="InterPro" id="IPR011049">
    <property type="entry name" value="Serralysin-like_metalloprot_C"/>
</dbReference>
<dbReference type="PANTHER" id="PTHR38340">
    <property type="entry name" value="S-LAYER PROTEIN"/>
    <property type="match status" value="1"/>
</dbReference>
<keyword evidence="8" id="KW-1185">Reference proteome</keyword>
<dbReference type="InterPro" id="IPR018511">
    <property type="entry name" value="Hemolysin-typ_Ca-bd_CS"/>
</dbReference>
<dbReference type="Proteomes" id="UP001230253">
    <property type="component" value="Unassembled WGS sequence"/>
</dbReference>
<evidence type="ECO:0000313" key="8">
    <source>
        <dbReference type="Proteomes" id="UP001230253"/>
    </source>
</evidence>
<dbReference type="SUPFAM" id="SSF51120">
    <property type="entry name" value="beta-Roll"/>
    <property type="match status" value="3"/>
</dbReference>
<dbReference type="Gene3D" id="2.150.10.10">
    <property type="entry name" value="Serralysin-like metalloprotease, C-terminal"/>
    <property type="match status" value="4"/>
</dbReference>
<dbReference type="GO" id="GO:0016787">
    <property type="term" value="F:hydrolase activity"/>
    <property type="evidence" value="ECO:0007669"/>
    <property type="project" value="UniProtKB-KW"/>
</dbReference>
<dbReference type="SMART" id="SM00235">
    <property type="entry name" value="ZnMc"/>
    <property type="match status" value="1"/>
</dbReference>